<dbReference type="Proteomes" id="UP001142592">
    <property type="component" value="Unassembled WGS sequence"/>
</dbReference>
<protein>
    <submittedName>
        <fullName evidence="2">Glycosyltransferase family 4 protein</fullName>
    </submittedName>
</protein>
<evidence type="ECO:0000313" key="3">
    <source>
        <dbReference type="Proteomes" id="UP001142592"/>
    </source>
</evidence>
<dbReference type="PANTHER" id="PTHR45947">
    <property type="entry name" value="SULFOQUINOVOSYL TRANSFERASE SQD2"/>
    <property type="match status" value="1"/>
</dbReference>
<dbReference type="RefSeq" id="WP_010599400.1">
    <property type="nucleotide sequence ID" value="NZ_JAPJUH010000002.1"/>
</dbReference>
<sequence>MKKSKIRVSYLTQVPGPYRERMHELVHESADFTYDVIYCAKLEPNRSWKLSYGNYPIYFLAEVAKTFRHNNTNVWKLLNKTKPSVLIITAFKPTMLYGVLWCILNGKKLIVYNDGTYDSELHLSFVQKLIRKFVYKLTSSFMAPGNGTVALYKSYGVRSEKIFRSCLCVDNSKLKYQPLQEREFHIMYSGQITERKLPLFFADVAIALNKLFPKLKVLVVGDGVLKDQLLTKLENNHVDFHFAGFLDQNTLFEYYAKSKLFLFTTMDDVWGIVANEACASGTPVITSKDAGVAGELVVHNRNGYVLPYDVSAWVSHILNLLHDQQLLSNFSNQSINLVKQYNHQQAADGLIDAVNYAIGDKNRLPQANPIIS</sequence>
<dbReference type="PANTHER" id="PTHR45947:SF3">
    <property type="entry name" value="SULFOQUINOVOSYL TRANSFERASE SQD2"/>
    <property type="match status" value="1"/>
</dbReference>
<proteinExistence type="predicted"/>
<dbReference type="EMBL" id="JAPJUH010000002">
    <property type="protein sequence ID" value="MCX3264023.1"/>
    <property type="molecule type" value="Genomic_DNA"/>
</dbReference>
<organism evidence="2 3">
    <name type="scientific">Pedobacter agri</name>
    <dbReference type="NCBI Taxonomy" id="454586"/>
    <lineage>
        <taxon>Bacteria</taxon>
        <taxon>Pseudomonadati</taxon>
        <taxon>Bacteroidota</taxon>
        <taxon>Sphingobacteriia</taxon>
        <taxon>Sphingobacteriales</taxon>
        <taxon>Sphingobacteriaceae</taxon>
        <taxon>Pedobacter</taxon>
    </lineage>
</organism>
<dbReference type="AlphaFoldDB" id="A0A9X3DAG3"/>
<gene>
    <name evidence="2" type="ORF">OQZ29_04660</name>
</gene>
<feature type="domain" description="Glycosyl transferase family 1" evidence="1">
    <location>
        <begin position="178"/>
        <end position="334"/>
    </location>
</feature>
<reference evidence="2" key="1">
    <citation type="submission" date="2022-11" db="EMBL/GenBank/DDBJ databases">
        <authorList>
            <person name="Graham C."/>
            <person name="Newman J.D."/>
        </authorList>
    </citation>
    <scope>NUCLEOTIDE SEQUENCE</scope>
    <source>
        <strain evidence="2">DSM 19486</strain>
    </source>
</reference>
<dbReference type="SUPFAM" id="SSF53756">
    <property type="entry name" value="UDP-Glycosyltransferase/glycogen phosphorylase"/>
    <property type="match status" value="1"/>
</dbReference>
<dbReference type="InterPro" id="IPR001296">
    <property type="entry name" value="Glyco_trans_1"/>
</dbReference>
<evidence type="ECO:0000259" key="1">
    <source>
        <dbReference type="Pfam" id="PF00534"/>
    </source>
</evidence>
<name>A0A9X3DAG3_9SPHI</name>
<accession>A0A9X3DAG3</accession>
<comment type="caution">
    <text evidence="2">The sequence shown here is derived from an EMBL/GenBank/DDBJ whole genome shotgun (WGS) entry which is preliminary data.</text>
</comment>
<dbReference type="Gene3D" id="3.40.50.2000">
    <property type="entry name" value="Glycogen Phosphorylase B"/>
    <property type="match status" value="2"/>
</dbReference>
<keyword evidence="3" id="KW-1185">Reference proteome</keyword>
<dbReference type="GO" id="GO:0016757">
    <property type="term" value="F:glycosyltransferase activity"/>
    <property type="evidence" value="ECO:0007669"/>
    <property type="project" value="InterPro"/>
</dbReference>
<evidence type="ECO:0000313" key="2">
    <source>
        <dbReference type="EMBL" id="MCX3264023.1"/>
    </source>
</evidence>
<dbReference type="CDD" id="cd03801">
    <property type="entry name" value="GT4_PimA-like"/>
    <property type="match status" value="1"/>
</dbReference>
<dbReference type="InterPro" id="IPR050194">
    <property type="entry name" value="Glycosyltransferase_grp1"/>
</dbReference>
<dbReference type="Pfam" id="PF00534">
    <property type="entry name" value="Glycos_transf_1"/>
    <property type="match status" value="1"/>
</dbReference>